<protein>
    <submittedName>
        <fullName evidence="7">Nitroreductase family protein</fullName>
    </submittedName>
</protein>
<reference evidence="8" key="1">
    <citation type="journal article" date="2019" name="Int. J. Syst. Evol. Microbiol.">
        <title>The Global Catalogue of Microorganisms (GCM) 10K type strain sequencing project: providing services to taxonomists for standard genome sequencing and annotation.</title>
        <authorList>
            <consortium name="The Broad Institute Genomics Platform"/>
            <consortium name="The Broad Institute Genome Sequencing Center for Infectious Disease"/>
            <person name="Wu L."/>
            <person name="Ma J."/>
        </authorList>
    </citation>
    <scope>NUCLEOTIDE SEQUENCE [LARGE SCALE GENOMIC DNA]</scope>
    <source>
        <strain evidence="8">CECT 9128</strain>
    </source>
</reference>
<gene>
    <name evidence="7" type="ORF">ACFOS1_18485</name>
</gene>
<name>A0ABV8HGE5_9FLAO</name>
<dbReference type="Gene3D" id="3.40.109.10">
    <property type="entry name" value="NADH Oxidase"/>
    <property type="match status" value="1"/>
</dbReference>
<dbReference type="EMBL" id="JBHSAS010000033">
    <property type="protein sequence ID" value="MFC4029414.1"/>
    <property type="molecule type" value="Genomic_DNA"/>
</dbReference>
<evidence type="ECO:0000256" key="3">
    <source>
        <dbReference type="ARBA" id="ARBA00022630"/>
    </source>
</evidence>
<dbReference type="InterPro" id="IPR000415">
    <property type="entry name" value="Nitroreductase-like"/>
</dbReference>
<feature type="domain" description="Nitroreductase" evidence="6">
    <location>
        <begin position="8"/>
        <end position="170"/>
    </location>
</feature>
<proteinExistence type="inferred from homology"/>
<keyword evidence="4" id="KW-0288">FMN</keyword>
<evidence type="ECO:0000313" key="8">
    <source>
        <dbReference type="Proteomes" id="UP001595793"/>
    </source>
</evidence>
<evidence type="ECO:0000313" key="7">
    <source>
        <dbReference type="EMBL" id="MFC4029414.1"/>
    </source>
</evidence>
<accession>A0ABV8HGE5</accession>
<evidence type="ECO:0000256" key="5">
    <source>
        <dbReference type="ARBA" id="ARBA00023002"/>
    </source>
</evidence>
<sequence length="172" mass="19657">MRLIENLNWRYATKKFKETKVNEQDMEQLLEAINLSASSTGLQPYRLYVIENDKLRAELGEGSFNPQIVNSSHLLVFAAFNTITQQHIDDYIERIATIRNIPLESLTDFKTSLSNGLLNMPPEEKEKWAIKQSYIALGTALIAAAELKIDATPMEGFDAKKFDRLLHLKKKD</sequence>
<dbReference type="PANTHER" id="PTHR43673:SF2">
    <property type="entry name" value="NITROREDUCTASE"/>
    <property type="match status" value="1"/>
</dbReference>
<evidence type="ECO:0000256" key="2">
    <source>
        <dbReference type="ARBA" id="ARBA00007118"/>
    </source>
</evidence>
<evidence type="ECO:0000256" key="1">
    <source>
        <dbReference type="ARBA" id="ARBA00001917"/>
    </source>
</evidence>
<organism evidence="7 8">
    <name type="scientific">Zunongwangia endophytica</name>
    <dbReference type="NCBI Taxonomy" id="1808945"/>
    <lineage>
        <taxon>Bacteria</taxon>
        <taxon>Pseudomonadati</taxon>
        <taxon>Bacteroidota</taxon>
        <taxon>Flavobacteriia</taxon>
        <taxon>Flavobacteriales</taxon>
        <taxon>Flavobacteriaceae</taxon>
        <taxon>Zunongwangia</taxon>
    </lineage>
</organism>
<dbReference type="Proteomes" id="UP001595793">
    <property type="component" value="Unassembled WGS sequence"/>
</dbReference>
<comment type="cofactor">
    <cofactor evidence="1">
        <name>FMN</name>
        <dbReference type="ChEBI" id="CHEBI:58210"/>
    </cofactor>
</comment>
<comment type="similarity">
    <text evidence="2">Belongs to the nitroreductase family.</text>
</comment>
<evidence type="ECO:0000259" key="6">
    <source>
        <dbReference type="Pfam" id="PF00881"/>
    </source>
</evidence>
<dbReference type="RefSeq" id="WP_290236996.1">
    <property type="nucleotide sequence ID" value="NZ_JAUFPZ010000002.1"/>
</dbReference>
<dbReference type="InterPro" id="IPR029479">
    <property type="entry name" value="Nitroreductase"/>
</dbReference>
<dbReference type="PANTHER" id="PTHR43673">
    <property type="entry name" value="NAD(P)H NITROREDUCTASE YDGI-RELATED"/>
    <property type="match status" value="1"/>
</dbReference>
<comment type="caution">
    <text evidence="7">The sequence shown here is derived from an EMBL/GenBank/DDBJ whole genome shotgun (WGS) entry which is preliminary data.</text>
</comment>
<evidence type="ECO:0000256" key="4">
    <source>
        <dbReference type="ARBA" id="ARBA00022643"/>
    </source>
</evidence>
<keyword evidence="5" id="KW-0560">Oxidoreductase</keyword>
<dbReference type="Pfam" id="PF00881">
    <property type="entry name" value="Nitroreductase"/>
    <property type="match status" value="1"/>
</dbReference>
<keyword evidence="3" id="KW-0285">Flavoprotein</keyword>
<dbReference type="SUPFAM" id="SSF55469">
    <property type="entry name" value="FMN-dependent nitroreductase-like"/>
    <property type="match status" value="1"/>
</dbReference>
<keyword evidence="8" id="KW-1185">Reference proteome</keyword>